<dbReference type="InterPro" id="IPR001789">
    <property type="entry name" value="Sig_transdc_resp-reg_receiver"/>
</dbReference>
<sequence>MPRHETGPGGPTRGGRVITVFIVDDHEIVRRGVAALVDGEPDLRVVGQAGTATSALVRIAATRPDVAVLDVRLPDGDGVALCREIRAAMPDVRCLMLTAFDDDAISAAAVLAGAAGFVLKDIRGDGLLDGIRRVAAGEQLAAPRTADPRAHATHGRAADAHLASLTPRERAVLDLLAEGMSNRQIGEVLDVTEKTVKNHVSGLLRKLGVERRTQAAIYGLERRRRR</sequence>
<keyword evidence="2" id="KW-0805">Transcription regulation</keyword>
<evidence type="ECO:0000256" key="4">
    <source>
        <dbReference type="ARBA" id="ARBA00023163"/>
    </source>
</evidence>
<keyword evidence="4" id="KW-0804">Transcription</keyword>
<feature type="domain" description="Response regulatory" evidence="8">
    <location>
        <begin position="19"/>
        <end position="135"/>
    </location>
</feature>
<dbReference type="SMART" id="SM00421">
    <property type="entry name" value="HTH_LUXR"/>
    <property type="match status" value="1"/>
</dbReference>
<dbReference type="Pfam" id="PF00072">
    <property type="entry name" value="Response_reg"/>
    <property type="match status" value="1"/>
</dbReference>
<dbReference type="AlphaFoldDB" id="A0AAI8ZGW2"/>
<dbReference type="InterPro" id="IPR011006">
    <property type="entry name" value="CheY-like_superfamily"/>
</dbReference>
<proteinExistence type="predicted"/>
<dbReference type="InterPro" id="IPR039420">
    <property type="entry name" value="WalR-like"/>
</dbReference>
<dbReference type="GO" id="GO:0000160">
    <property type="term" value="P:phosphorelay signal transduction system"/>
    <property type="evidence" value="ECO:0007669"/>
    <property type="project" value="InterPro"/>
</dbReference>
<dbReference type="Pfam" id="PF00196">
    <property type="entry name" value="GerE"/>
    <property type="match status" value="1"/>
</dbReference>
<dbReference type="InterPro" id="IPR016032">
    <property type="entry name" value="Sig_transdc_resp-reg_C-effctor"/>
</dbReference>
<keyword evidence="3" id="KW-0238">DNA-binding</keyword>
<dbReference type="CDD" id="cd17535">
    <property type="entry name" value="REC_NarL-like"/>
    <property type="match status" value="1"/>
</dbReference>
<dbReference type="EMBL" id="HE614873">
    <property type="protein sequence ID" value="CCE74696.1"/>
    <property type="molecule type" value="Genomic_DNA"/>
</dbReference>
<feature type="region of interest" description="Disordered" evidence="6">
    <location>
        <begin position="142"/>
        <end position="161"/>
    </location>
</feature>
<dbReference type="InterPro" id="IPR000792">
    <property type="entry name" value="Tscrpt_reg_LuxR_C"/>
</dbReference>
<dbReference type="PRINTS" id="PR00038">
    <property type="entry name" value="HTHLUXR"/>
</dbReference>
<feature type="modified residue" description="4-aspartylphosphate" evidence="5">
    <location>
        <position position="70"/>
    </location>
</feature>
<evidence type="ECO:0000313" key="10">
    <source>
        <dbReference type="Proteomes" id="UP000012170"/>
    </source>
</evidence>
<accession>A0AAI8ZGW2</accession>
<feature type="domain" description="HTH luxR-type" evidence="7">
    <location>
        <begin position="158"/>
        <end position="223"/>
    </location>
</feature>
<evidence type="ECO:0000256" key="5">
    <source>
        <dbReference type="PROSITE-ProRule" id="PRU00169"/>
    </source>
</evidence>
<evidence type="ECO:0000256" key="6">
    <source>
        <dbReference type="SAM" id="MobiDB-lite"/>
    </source>
</evidence>
<gene>
    <name evidence="9" type="ORF">CMN_00738</name>
</gene>
<dbReference type="SUPFAM" id="SSF52172">
    <property type="entry name" value="CheY-like"/>
    <property type="match status" value="1"/>
</dbReference>
<dbReference type="PANTHER" id="PTHR43214">
    <property type="entry name" value="TWO-COMPONENT RESPONSE REGULATOR"/>
    <property type="match status" value="1"/>
</dbReference>
<dbReference type="PROSITE" id="PS50043">
    <property type="entry name" value="HTH_LUXR_2"/>
    <property type="match status" value="1"/>
</dbReference>
<dbReference type="Proteomes" id="UP000012170">
    <property type="component" value="Chromosome"/>
</dbReference>
<name>A0AAI8ZGW2_9MICO</name>
<evidence type="ECO:0000259" key="7">
    <source>
        <dbReference type="PROSITE" id="PS50043"/>
    </source>
</evidence>
<organism evidence="9 10">
    <name type="scientific">Clavibacter nebraskensis NCPPB 2581</name>
    <dbReference type="NCBI Taxonomy" id="1097677"/>
    <lineage>
        <taxon>Bacteria</taxon>
        <taxon>Bacillati</taxon>
        <taxon>Actinomycetota</taxon>
        <taxon>Actinomycetes</taxon>
        <taxon>Micrococcales</taxon>
        <taxon>Microbacteriaceae</taxon>
        <taxon>Clavibacter</taxon>
    </lineage>
</organism>
<dbReference type="GO" id="GO:0006355">
    <property type="term" value="P:regulation of DNA-templated transcription"/>
    <property type="evidence" value="ECO:0007669"/>
    <property type="project" value="InterPro"/>
</dbReference>
<keyword evidence="1 5" id="KW-0597">Phosphoprotein</keyword>
<dbReference type="PROSITE" id="PS50110">
    <property type="entry name" value="RESPONSE_REGULATORY"/>
    <property type="match status" value="1"/>
</dbReference>
<dbReference type="PANTHER" id="PTHR43214:SF24">
    <property type="entry name" value="TRANSCRIPTIONAL REGULATORY PROTEIN NARL-RELATED"/>
    <property type="match status" value="1"/>
</dbReference>
<reference evidence="9 10" key="1">
    <citation type="submission" date="2011-11" db="EMBL/GenBank/DDBJ databases">
        <authorList>
            <person name="Gartemann K."/>
        </authorList>
    </citation>
    <scope>NUCLEOTIDE SEQUENCE [LARGE SCALE GENOMIC DNA]</scope>
    <source>
        <strain evidence="10">NCPPB 2581</strain>
    </source>
</reference>
<dbReference type="GO" id="GO:0003677">
    <property type="term" value="F:DNA binding"/>
    <property type="evidence" value="ECO:0007669"/>
    <property type="project" value="UniProtKB-KW"/>
</dbReference>
<evidence type="ECO:0000256" key="3">
    <source>
        <dbReference type="ARBA" id="ARBA00023125"/>
    </source>
</evidence>
<dbReference type="KEGG" id="cmc:CMN_00738"/>
<dbReference type="CDD" id="cd06170">
    <property type="entry name" value="LuxR_C_like"/>
    <property type="match status" value="1"/>
</dbReference>
<evidence type="ECO:0000256" key="1">
    <source>
        <dbReference type="ARBA" id="ARBA00022553"/>
    </source>
</evidence>
<evidence type="ECO:0000259" key="8">
    <source>
        <dbReference type="PROSITE" id="PS50110"/>
    </source>
</evidence>
<protein>
    <submittedName>
        <fullName evidence="9">Two-component system response regulator</fullName>
    </submittedName>
</protein>
<dbReference type="SMART" id="SM00448">
    <property type="entry name" value="REC"/>
    <property type="match status" value="1"/>
</dbReference>
<dbReference type="Gene3D" id="3.40.50.2300">
    <property type="match status" value="1"/>
</dbReference>
<reference evidence="10" key="2">
    <citation type="submission" date="2013-04" db="EMBL/GenBank/DDBJ databases">
        <title>The genome sequence of the maize-pathogen Clavibacter michiganensis subsp. nebraskensis.</title>
        <authorList>
            <person name="Gartemann K.H."/>
            <person name="Blom J."/>
            <person name="Dreiseikelmann B."/>
            <person name="Fluegel M."/>
            <person name="Jaenicke S."/>
            <person name="Linke B."/>
            <person name="Sczcepanowski R."/>
            <person name="Wittmann J."/>
            <person name="Goesmann A."/>
            <person name="Puehler A."/>
            <person name="Eichenlaub R."/>
            <person name="Rueckert C."/>
        </authorList>
    </citation>
    <scope>NUCLEOTIDE SEQUENCE [LARGE SCALE GENOMIC DNA]</scope>
    <source>
        <strain evidence="10">NCPPB 2581</strain>
    </source>
</reference>
<dbReference type="InterPro" id="IPR058245">
    <property type="entry name" value="NreC/VraR/RcsB-like_REC"/>
</dbReference>
<dbReference type="SUPFAM" id="SSF46894">
    <property type="entry name" value="C-terminal effector domain of the bipartite response regulators"/>
    <property type="match status" value="1"/>
</dbReference>
<evidence type="ECO:0000256" key="2">
    <source>
        <dbReference type="ARBA" id="ARBA00023015"/>
    </source>
</evidence>
<evidence type="ECO:0000313" key="9">
    <source>
        <dbReference type="EMBL" id="CCE74696.1"/>
    </source>
</evidence>